<proteinExistence type="predicted"/>
<evidence type="ECO:0000313" key="2">
    <source>
        <dbReference type="Proteomes" id="UP001177021"/>
    </source>
</evidence>
<dbReference type="EMBL" id="CASHSV030000109">
    <property type="protein sequence ID" value="CAJ2648789.1"/>
    <property type="molecule type" value="Genomic_DNA"/>
</dbReference>
<reference evidence="1" key="1">
    <citation type="submission" date="2023-10" db="EMBL/GenBank/DDBJ databases">
        <authorList>
            <person name="Rodriguez Cubillos JULIANA M."/>
            <person name="De Vega J."/>
        </authorList>
    </citation>
    <scope>NUCLEOTIDE SEQUENCE</scope>
</reference>
<sequence>MIVFASLEGIGDLSQKLVETRRHVVYPLVYQLLKLAMILPVATAIVERSFSAMKIVKTRLRNRMGDKWMNDCLVTYIESDVLEQIDDEPIIQRFQSMDSRKGQL</sequence>
<dbReference type="Proteomes" id="UP001177021">
    <property type="component" value="Unassembled WGS sequence"/>
</dbReference>
<gene>
    <name evidence="1" type="ORF">MILVUS5_LOCUS17059</name>
</gene>
<name>A0ACB0JXX2_TRIPR</name>
<organism evidence="1 2">
    <name type="scientific">Trifolium pratense</name>
    <name type="common">Red clover</name>
    <dbReference type="NCBI Taxonomy" id="57577"/>
    <lineage>
        <taxon>Eukaryota</taxon>
        <taxon>Viridiplantae</taxon>
        <taxon>Streptophyta</taxon>
        <taxon>Embryophyta</taxon>
        <taxon>Tracheophyta</taxon>
        <taxon>Spermatophyta</taxon>
        <taxon>Magnoliopsida</taxon>
        <taxon>eudicotyledons</taxon>
        <taxon>Gunneridae</taxon>
        <taxon>Pentapetalae</taxon>
        <taxon>rosids</taxon>
        <taxon>fabids</taxon>
        <taxon>Fabales</taxon>
        <taxon>Fabaceae</taxon>
        <taxon>Papilionoideae</taxon>
        <taxon>50 kb inversion clade</taxon>
        <taxon>NPAAA clade</taxon>
        <taxon>Hologalegina</taxon>
        <taxon>IRL clade</taxon>
        <taxon>Trifolieae</taxon>
        <taxon>Trifolium</taxon>
    </lineage>
</organism>
<accession>A0ACB0JXX2</accession>
<evidence type="ECO:0000313" key="1">
    <source>
        <dbReference type="EMBL" id="CAJ2648789.1"/>
    </source>
</evidence>
<keyword evidence="2" id="KW-1185">Reference proteome</keyword>
<protein>
    <submittedName>
        <fullName evidence="1">Uncharacterized protein</fullName>
    </submittedName>
</protein>
<comment type="caution">
    <text evidence="1">The sequence shown here is derived from an EMBL/GenBank/DDBJ whole genome shotgun (WGS) entry which is preliminary data.</text>
</comment>